<dbReference type="HOGENOM" id="CLU_3228081_0_0_3"/>
<dbReference type="STRING" id="329726.AM1_5134"/>
<reference evidence="2 3" key="1">
    <citation type="journal article" date="2008" name="Proc. Natl. Acad. Sci. U.S.A.">
        <title>Niche adaptation and genome expansion in the chlorophyll d-producing cyanobacterium Acaryochloris marina.</title>
        <authorList>
            <person name="Swingley W.D."/>
            <person name="Chen M."/>
            <person name="Cheung P.C."/>
            <person name="Conrad A.L."/>
            <person name="Dejesa L.C."/>
            <person name="Hao J."/>
            <person name="Honchak B.M."/>
            <person name="Karbach L.E."/>
            <person name="Kurdoglu A."/>
            <person name="Lahiri S."/>
            <person name="Mastrian S.D."/>
            <person name="Miyashita H."/>
            <person name="Page L."/>
            <person name="Ramakrishna P."/>
            <person name="Satoh S."/>
            <person name="Sattley W.M."/>
            <person name="Shimada Y."/>
            <person name="Taylor H.L."/>
            <person name="Tomo T."/>
            <person name="Tsuchiya T."/>
            <person name="Wang Z.T."/>
            <person name="Raymond J."/>
            <person name="Mimuro M."/>
            <person name="Blankenship R.E."/>
            <person name="Touchman J.W."/>
        </authorList>
    </citation>
    <scope>NUCLEOTIDE SEQUENCE [LARGE SCALE GENOMIC DNA]</scope>
    <source>
        <strain evidence="3">MBIC 11017</strain>
    </source>
</reference>
<evidence type="ECO:0000256" key="1">
    <source>
        <dbReference type="SAM" id="Phobius"/>
    </source>
</evidence>
<dbReference type="KEGG" id="amr:AM1_5134"/>
<evidence type="ECO:0000313" key="3">
    <source>
        <dbReference type="Proteomes" id="UP000000268"/>
    </source>
</evidence>
<dbReference type="AlphaFoldDB" id="B0C8E1"/>
<sequence>MHICDYYSLAIKIFLYSFLHPYFVSCWLKSSFLGSGTDISCFL</sequence>
<feature type="transmembrane region" description="Helical" evidence="1">
    <location>
        <begin position="6"/>
        <end position="24"/>
    </location>
</feature>
<accession>B0C8E1</accession>
<organism evidence="2 3">
    <name type="scientific">Acaryochloris marina (strain MBIC 11017)</name>
    <dbReference type="NCBI Taxonomy" id="329726"/>
    <lineage>
        <taxon>Bacteria</taxon>
        <taxon>Bacillati</taxon>
        <taxon>Cyanobacteriota</taxon>
        <taxon>Cyanophyceae</taxon>
        <taxon>Acaryochloridales</taxon>
        <taxon>Acaryochloridaceae</taxon>
        <taxon>Acaryochloris</taxon>
    </lineage>
</organism>
<evidence type="ECO:0000313" key="2">
    <source>
        <dbReference type="EMBL" id="ABW30096.1"/>
    </source>
</evidence>
<protein>
    <submittedName>
        <fullName evidence="2">Uncharacterized protein</fullName>
    </submittedName>
</protein>
<proteinExistence type="predicted"/>
<keyword evidence="1" id="KW-0472">Membrane</keyword>
<keyword evidence="1" id="KW-0812">Transmembrane</keyword>
<name>B0C8E1_ACAM1</name>
<dbReference type="EMBL" id="CP000828">
    <property type="protein sequence ID" value="ABW30096.1"/>
    <property type="molecule type" value="Genomic_DNA"/>
</dbReference>
<keyword evidence="1" id="KW-1133">Transmembrane helix</keyword>
<gene>
    <name evidence="2" type="ordered locus">AM1_5134</name>
</gene>
<keyword evidence="3" id="KW-1185">Reference proteome</keyword>
<dbReference type="Proteomes" id="UP000000268">
    <property type="component" value="Chromosome"/>
</dbReference>